<accession>A0A518CJ53</accession>
<dbReference type="EMBL" id="CP036281">
    <property type="protein sequence ID" value="QDU79263.1"/>
    <property type="molecule type" value="Genomic_DNA"/>
</dbReference>
<dbReference type="KEGG" id="plon:Pla110_09690"/>
<organism evidence="2 3">
    <name type="scientific">Polystyrenella longa</name>
    <dbReference type="NCBI Taxonomy" id="2528007"/>
    <lineage>
        <taxon>Bacteria</taxon>
        <taxon>Pseudomonadati</taxon>
        <taxon>Planctomycetota</taxon>
        <taxon>Planctomycetia</taxon>
        <taxon>Planctomycetales</taxon>
        <taxon>Planctomycetaceae</taxon>
        <taxon>Polystyrenella</taxon>
    </lineage>
</organism>
<feature type="compositionally biased region" description="Acidic residues" evidence="1">
    <location>
        <begin position="16"/>
        <end position="26"/>
    </location>
</feature>
<dbReference type="Proteomes" id="UP000317178">
    <property type="component" value="Chromosome"/>
</dbReference>
<evidence type="ECO:0000256" key="1">
    <source>
        <dbReference type="SAM" id="MobiDB-lite"/>
    </source>
</evidence>
<feature type="region of interest" description="Disordered" evidence="1">
    <location>
        <begin position="59"/>
        <end position="87"/>
    </location>
</feature>
<protein>
    <submittedName>
        <fullName evidence="2">Uncharacterized protein</fullName>
    </submittedName>
</protein>
<sequence length="87" mass="9051">MSGETTISSERRSDSLIEEDGGVGVSEEDISWLAGRDERDSAPALSRILRASLSGAGWSGAGTPPQAHHIEPGNLFPQADMISTGGN</sequence>
<dbReference type="AlphaFoldDB" id="A0A518CJ53"/>
<evidence type="ECO:0000313" key="3">
    <source>
        <dbReference type="Proteomes" id="UP000317178"/>
    </source>
</evidence>
<keyword evidence="3" id="KW-1185">Reference proteome</keyword>
<evidence type="ECO:0000313" key="2">
    <source>
        <dbReference type="EMBL" id="QDU79263.1"/>
    </source>
</evidence>
<gene>
    <name evidence="2" type="ORF">Pla110_09690</name>
</gene>
<proteinExistence type="predicted"/>
<feature type="region of interest" description="Disordered" evidence="1">
    <location>
        <begin position="1"/>
        <end position="26"/>
    </location>
</feature>
<reference evidence="2 3" key="1">
    <citation type="submission" date="2019-02" db="EMBL/GenBank/DDBJ databases">
        <title>Deep-cultivation of Planctomycetes and their phenomic and genomic characterization uncovers novel biology.</title>
        <authorList>
            <person name="Wiegand S."/>
            <person name="Jogler M."/>
            <person name="Boedeker C."/>
            <person name="Pinto D."/>
            <person name="Vollmers J."/>
            <person name="Rivas-Marin E."/>
            <person name="Kohn T."/>
            <person name="Peeters S.H."/>
            <person name="Heuer A."/>
            <person name="Rast P."/>
            <person name="Oberbeckmann S."/>
            <person name="Bunk B."/>
            <person name="Jeske O."/>
            <person name="Meyerdierks A."/>
            <person name="Storesund J.E."/>
            <person name="Kallscheuer N."/>
            <person name="Luecker S."/>
            <person name="Lage O.M."/>
            <person name="Pohl T."/>
            <person name="Merkel B.J."/>
            <person name="Hornburger P."/>
            <person name="Mueller R.-W."/>
            <person name="Bruemmer F."/>
            <person name="Labrenz M."/>
            <person name="Spormann A.M."/>
            <person name="Op den Camp H."/>
            <person name="Overmann J."/>
            <person name="Amann R."/>
            <person name="Jetten M.S.M."/>
            <person name="Mascher T."/>
            <person name="Medema M.H."/>
            <person name="Devos D.P."/>
            <person name="Kaster A.-K."/>
            <person name="Ovreas L."/>
            <person name="Rohde M."/>
            <person name="Galperin M.Y."/>
            <person name="Jogler C."/>
        </authorList>
    </citation>
    <scope>NUCLEOTIDE SEQUENCE [LARGE SCALE GENOMIC DNA]</scope>
    <source>
        <strain evidence="2 3">Pla110</strain>
    </source>
</reference>
<name>A0A518CJ53_9PLAN</name>